<protein>
    <submittedName>
        <fullName evidence="1">Uncharacterized protein</fullName>
    </submittedName>
</protein>
<comment type="caution">
    <text evidence="1">The sequence shown here is derived from an EMBL/GenBank/DDBJ whole genome shotgun (WGS) entry which is preliminary data.</text>
</comment>
<evidence type="ECO:0000313" key="2">
    <source>
        <dbReference type="Proteomes" id="UP000246145"/>
    </source>
</evidence>
<keyword evidence="2" id="KW-1185">Reference proteome</keyword>
<accession>A0A2U1CMK7</accession>
<evidence type="ECO:0000313" key="1">
    <source>
        <dbReference type="EMBL" id="PVY62235.1"/>
    </source>
</evidence>
<gene>
    <name evidence="1" type="ORF">C7440_1728</name>
</gene>
<proteinExistence type="predicted"/>
<reference evidence="1 2" key="1">
    <citation type="submission" date="2018-04" db="EMBL/GenBank/DDBJ databases">
        <title>Genomic Encyclopedia of Type Strains, Phase IV (KMG-IV): sequencing the most valuable type-strain genomes for metagenomic binning, comparative biology and taxonomic classification.</title>
        <authorList>
            <person name="Goeker M."/>
        </authorList>
    </citation>
    <scope>NUCLEOTIDE SEQUENCE [LARGE SCALE GENOMIC DNA]</scope>
    <source>
        <strain evidence="1 2">DSM 10065</strain>
    </source>
</reference>
<dbReference type="EMBL" id="QEKO01000002">
    <property type="protein sequence ID" value="PVY62235.1"/>
    <property type="molecule type" value="Genomic_DNA"/>
</dbReference>
<name>A0A2U1CMK7_9BURK</name>
<dbReference type="Proteomes" id="UP000246145">
    <property type="component" value="Unassembled WGS sequence"/>
</dbReference>
<sequence length="116" mass="13057">MINTNFLKHQIGNALRANKEIQDTLKCLESLVDSIRPDDMAAVIIEMQRLLMPLGLCIIHRHTLADIATIVTYAEEMDEEGLSTTELAQISERVEKSLRPEFPEALLTQPRKQGTA</sequence>
<dbReference type="AlphaFoldDB" id="A0A2U1CMK7"/>
<dbReference type="RefSeq" id="WP_116518221.1">
    <property type="nucleotide sequence ID" value="NZ_JACCEX010000002.1"/>
</dbReference>
<organism evidence="1 2">
    <name type="scientific">Pusillimonas noertemannii</name>
    <dbReference type="NCBI Taxonomy" id="305977"/>
    <lineage>
        <taxon>Bacteria</taxon>
        <taxon>Pseudomonadati</taxon>
        <taxon>Pseudomonadota</taxon>
        <taxon>Betaproteobacteria</taxon>
        <taxon>Burkholderiales</taxon>
        <taxon>Alcaligenaceae</taxon>
        <taxon>Pusillimonas</taxon>
    </lineage>
</organism>